<sequence>MNTSQAAEKQGEVPARYAPAVPVNGAEPSMPFDREDFLDFLDLRFGVSEKVYEPLKALLANYGIPFDQLLGQDFPCGEGLDDLLRYEQAKLTVLAREMSRINKKWRSHVLLVKDSMSAVFGSSAPSSTTHKTRNNEMLRYYLRELKNGIPPIGLASARPLLEGPEPGQLEGGYFEGRVAQMSRYVADFITGRQRELLVEQNRQQGRLHPRDGYAFWPSHVSPAEGASEAIGVARTAFVTLLGMTPPNAHKDLARVRLLKDFFLDSEASYWREMHELYSSSQRDLPREIAKIDLRLNRQQIPDAVADVFGVETTSLPNMLVEQAECLVWLYGLKHDPFGLEGASPERQAYFQQLKQPPYLALAAAILFHLQVTGSEVRVAVPGETHPGVPVYKSFLAALEAAGVNLRLGPEANDDRLNTVMHQMDTKALNYMVSLFSLAANAEDGETPFVHMAHVHDHALFKIQRFGLLAELPARLKPYSCTTAYDLMGTYMSCLKEFTYNPLLLGDTNSD</sequence>
<accession>A0A031ME59</accession>
<proteinExistence type="predicted"/>
<gene>
    <name evidence="2" type="ORF">SAMN04487855_1747</name>
    <name evidence="1" type="ORF">SAMN05216589_1566</name>
</gene>
<evidence type="ECO:0000313" key="3">
    <source>
        <dbReference type="Proteomes" id="UP000186599"/>
    </source>
</evidence>
<evidence type="ECO:0000313" key="1">
    <source>
        <dbReference type="EMBL" id="SER85170.1"/>
    </source>
</evidence>
<protein>
    <submittedName>
        <fullName evidence="2">Uncharacterized protein</fullName>
    </submittedName>
</protein>
<evidence type="ECO:0000313" key="2">
    <source>
        <dbReference type="EMBL" id="SFL95096.1"/>
    </source>
</evidence>
<organism evidence="2 3">
    <name type="scientific">Halopseudomonas bauzanensis</name>
    <dbReference type="NCBI Taxonomy" id="653930"/>
    <lineage>
        <taxon>Bacteria</taxon>
        <taxon>Pseudomonadati</taxon>
        <taxon>Pseudomonadota</taxon>
        <taxon>Gammaproteobacteria</taxon>
        <taxon>Pseudomonadales</taxon>
        <taxon>Pseudomonadaceae</taxon>
        <taxon>Halopseudomonas</taxon>
    </lineage>
</organism>
<dbReference type="AlphaFoldDB" id="A0A031ME59"/>
<reference evidence="3 4" key="1">
    <citation type="submission" date="2016-10" db="EMBL/GenBank/DDBJ databases">
        <authorList>
            <person name="de Groot N.N."/>
        </authorList>
    </citation>
    <scope>NUCLEOTIDE SEQUENCE [LARGE SCALE GENOMIC DNA]</scope>
    <source>
        <strain evidence="2 3">CGMCC 1.9095</strain>
        <strain evidence="1 4">DSM 22558</strain>
    </source>
</reference>
<dbReference type="Proteomes" id="UP000186904">
    <property type="component" value="Unassembled WGS sequence"/>
</dbReference>
<dbReference type="EMBL" id="FOGN01000002">
    <property type="protein sequence ID" value="SER85170.1"/>
    <property type="molecule type" value="Genomic_DNA"/>
</dbReference>
<dbReference type="Proteomes" id="UP000186599">
    <property type="component" value="Unassembled WGS sequence"/>
</dbReference>
<dbReference type="STRING" id="653930.SAMN05216589_1566"/>
<name>A0A031ME59_9GAMM</name>
<dbReference type="OrthoDB" id="9971122at2"/>
<evidence type="ECO:0000313" key="4">
    <source>
        <dbReference type="Proteomes" id="UP000186904"/>
    </source>
</evidence>
<dbReference type="RefSeq" id="WP_074778942.1">
    <property type="nucleotide sequence ID" value="NZ_FOGN01000002.1"/>
</dbReference>
<keyword evidence="3" id="KW-1185">Reference proteome</keyword>
<dbReference type="EMBL" id="FOUA01000002">
    <property type="protein sequence ID" value="SFL95096.1"/>
    <property type="molecule type" value="Genomic_DNA"/>
</dbReference>